<dbReference type="NCBIfam" id="NF040618">
    <property type="entry name" value="PPA1309_fam"/>
    <property type="match status" value="1"/>
</dbReference>
<dbReference type="AlphaFoldDB" id="A0AAX3T416"/>
<organism evidence="1 2">
    <name type="scientific">Gordonia hongkongensis</name>
    <dbReference type="NCBI Taxonomy" id="1701090"/>
    <lineage>
        <taxon>Bacteria</taxon>
        <taxon>Bacillati</taxon>
        <taxon>Actinomycetota</taxon>
        <taxon>Actinomycetes</taxon>
        <taxon>Mycobacteriales</taxon>
        <taxon>Gordoniaceae</taxon>
        <taxon>Gordonia</taxon>
    </lineage>
</organism>
<reference evidence="1" key="1">
    <citation type="submission" date="2023-04" db="EMBL/GenBank/DDBJ databases">
        <title>Complete genome sequence of a phthalic acid esters degrading bacterial strain.</title>
        <authorList>
            <person name="Weng L."/>
            <person name="Jia Y."/>
            <person name="Ren L."/>
        </authorList>
    </citation>
    <scope>NUCLEOTIDE SEQUENCE</scope>
    <source>
        <strain evidence="1">RL-LY01</strain>
    </source>
</reference>
<dbReference type="InterPro" id="IPR047681">
    <property type="entry name" value="PPA1309-like"/>
</dbReference>
<dbReference type="EMBL" id="CP121270">
    <property type="protein sequence ID" value="WFP23834.1"/>
    <property type="molecule type" value="Genomic_DNA"/>
</dbReference>
<accession>A0AAX3T416</accession>
<dbReference type="Proteomes" id="UP001213504">
    <property type="component" value="Chromosome"/>
</dbReference>
<name>A0AAX3T416_9ACTN</name>
<evidence type="ECO:0000313" key="2">
    <source>
        <dbReference type="Proteomes" id="UP001213504"/>
    </source>
</evidence>
<dbReference type="RefSeq" id="WP_065631883.1">
    <property type="nucleotide sequence ID" value="NZ_CBDRND010000002.1"/>
</dbReference>
<gene>
    <name evidence="1" type="ORF">P9A14_17050</name>
</gene>
<sequence>MPDLPTTPRAFSTDDLGSALNEIMEHLDSRGWGQSPSVFALAPTALLHAQLPEVIADDGSVFTPVEEDVDDLDEFLASAVWPEEVAGAAVSMEIVIADPEDDDDRTPRFEVTDTGDHHPGEEVARLVVGVLRTGADLALMRLRPEPDGEPELLTHPQLALELRAALRDTFAPDLPESSDRG</sequence>
<evidence type="ECO:0000313" key="1">
    <source>
        <dbReference type="EMBL" id="WFP23834.1"/>
    </source>
</evidence>
<protein>
    <submittedName>
        <fullName evidence="1">PPA1309 family protein</fullName>
    </submittedName>
</protein>
<proteinExistence type="predicted"/>